<keyword evidence="1" id="KW-0378">Hydrolase</keyword>
<sequence length="95" mass="10532">MEGTYGLTAEEYQTILDYQGGKCWVCQRATGASKALAVDHEHESGQIRCIACGRCNFELLGRYDVPALKRAIEILEGHYPAERALGRKVFVPEGD</sequence>
<proteinExistence type="predicted"/>
<evidence type="ECO:0000313" key="2">
    <source>
        <dbReference type="Proteomes" id="UP000676853"/>
    </source>
</evidence>
<dbReference type="InterPro" id="IPR004211">
    <property type="entry name" value="Endonuclease_7"/>
</dbReference>
<dbReference type="Pfam" id="PF02945">
    <property type="entry name" value="Endonuclease_7"/>
    <property type="match status" value="1"/>
</dbReference>
<dbReference type="Gene3D" id="3.40.1800.10">
    <property type="entry name" value="His-Me finger endonucleases"/>
    <property type="match status" value="1"/>
</dbReference>
<keyword evidence="1" id="KW-0540">Nuclease</keyword>
<gene>
    <name evidence="1" type="ORF">KFZ73_14510</name>
</gene>
<dbReference type="EMBL" id="JAGXOE010000034">
    <property type="protein sequence ID" value="MBS4102446.1"/>
    <property type="molecule type" value="Genomic_DNA"/>
</dbReference>
<protein>
    <submittedName>
        <fullName evidence="1">Endonuclease VII</fullName>
    </submittedName>
</protein>
<dbReference type="InterPro" id="IPR044925">
    <property type="entry name" value="His-Me_finger_sf"/>
</dbReference>
<comment type="caution">
    <text evidence="1">The sequence shown here is derived from an EMBL/GenBank/DDBJ whole genome shotgun (WGS) entry which is preliminary data.</text>
</comment>
<dbReference type="GO" id="GO:0004519">
    <property type="term" value="F:endonuclease activity"/>
    <property type="evidence" value="ECO:0007669"/>
    <property type="project" value="UniProtKB-KW"/>
</dbReference>
<dbReference type="Proteomes" id="UP000676853">
    <property type="component" value="Unassembled WGS sequence"/>
</dbReference>
<keyword evidence="1" id="KW-0255">Endonuclease</keyword>
<dbReference type="SUPFAM" id="SSF54060">
    <property type="entry name" value="His-Me finger endonucleases"/>
    <property type="match status" value="1"/>
</dbReference>
<reference evidence="1 2" key="1">
    <citation type="submission" date="2021-04" db="EMBL/GenBank/DDBJ databases">
        <title>Whole genome sequence analysis of a thiophenic sulfur metabolizing bacteria.</title>
        <authorList>
            <person name="Akhtar N."/>
            <person name="Akram J."/>
            <person name="Aslam A."/>
        </authorList>
    </citation>
    <scope>NUCLEOTIDE SEQUENCE [LARGE SCALE GENOMIC DNA]</scope>
    <source>
        <strain evidence="1 2">3OW</strain>
    </source>
</reference>
<evidence type="ECO:0000313" key="1">
    <source>
        <dbReference type="EMBL" id="MBS4102446.1"/>
    </source>
</evidence>
<accession>A0ABS5NDS0</accession>
<dbReference type="InterPro" id="IPR038563">
    <property type="entry name" value="Endonuclease_7_sf"/>
</dbReference>
<keyword evidence="2" id="KW-1185">Reference proteome</keyword>
<organism evidence="1 2">
    <name type="scientific">Tsukamurella paurometabola</name>
    <name type="common">Corynebacterium paurometabolum</name>
    <dbReference type="NCBI Taxonomy" id="2061"/>
    <lineage>
        <taxon>Bacteria</taxon>
        <taxon>Bacillati</taxon>
        <taxon>Actinomycetota</taxon>
        <taxon>Actinomycetes</taxon>
        <taxon>Mycobacteriales</taxon>
        <taxon>Tsukamurellaceae</taxon>
        <taxon>Tsukamurella</taxon>
    </lineage>
</organism>
<name>A0ABS5NDS0_TSUPA</name>